<feature type="compositionally biased region" description="Basic and acidic residues" evidence="1">
    <location>
        <begin position="127"/>
        <end position="144"/>
    </location>
</feature>
<gene>
    <name evidence="2" type="ORF">DNR46_34150</name>
</gene>
<dbReference type="Gene3D" id="6.10.250.730">
    <property type="match status" value="1"/>
</dbReference>
<feature type="region of interest" description="Disordered" evidence="1">
    <location>
        <begin position="125"/>
        <end position="144"/>
    </location>
</feature>
<name>A0A3M9X126_9HYPH</name>
<dbReference type="AlphaFoldDB" id="A0A3M9X126"/>
<organism evidence="2 3">
    <name type="scientific">Mesorhizobium japonicum</name>
    <dbReference type="NCBI Taxonomy" id="2066070"/>
    <lineage>
        <taxon>Bacteria</taxon>
        <taxon>Pseudomonadati</taxon>
        <taxon>Pseudomonadota</taxon>
        <taxon>Alphaproteobacteria</taxon>
        <taxon>Hyphomicrobiales</taxon>
        <taxon>Phyllobacteriaceae</taxon>
        <taxon>Mesorhizobium</taxon>
    </lineage>
</organism>
<evidence type="ECO:0008006" key="4">
    <source>
        <dbReference type="Google" id="ProtNLM"/>
    </source>
</evidence>
<dbReference type="Pfam" id="PF06169">
    <property type="entry name" value="DUF982"/>
    <property type="match status" value="1"/>
</dbReference>
<evidence type="ECO:0000313" key="2">
    <source>
        <dbReference type="EMBL" id="RNJ41386.1"/>
    </source>
</evidence>
<proteinExistence type="predicted"/>
<protein>
    <recommendedName>
        <fullName evidence="4">DUF982 domain-containing protein</fullName>
    </recommendedName>
</protein>
<sequence length="144" mass="15888">MNSRMLVPLHCGGSLTPHTRFTWTETLGTKPCYPRSLWQRWGRPYAETKKPGAYGTLVSVSEAAIFMMDSWPEEHGQRYKAPLQACTGQLTTPEQVEAARQAFLAAAEEAALVVVGAEPAVKATRRPAGDAKRGNQARMERKIC</sequence>
<comment type="caution">
    <text evidence="2">The sequence shown here is derived from an EMBL/GenBank/DDBJ whole genome shotgun (WGS) entry which is preliminary data.</text>
</comment>
<accession>A0A3M9X126</accession>
<dbReference type="Proteomes" id="UP000275436">
    <property type="component" value="Unassembled WGS sequence"/>
</dbReference>
<evidence type="ECO:0000313" key="3">
    <source>
        <dbReference type="Proteomes" id="UP000275436"/>
    </source>
</evidence>
<dbReference type="EMBL" id="QKOD01000020">
    <property type="protein sequence ID" value="RNJ41386.1"/>
    <property type="molecule type" value="Genomic_DNA"/>
</dbReference>
<evidence type="ECO:0000256" key="1">
    <source>
        <dbReference type="SAM" id="MobiDB-lite"/>
    </source>
</evidence>
<reference evidence="2 3" key="1">
    <citation type="journal article" date="2018" name="Mol. Plant Microbe Interact.">
        <title>Taxonomically Different Co-Microsymbionts of a Relict Legume, Oxytropis popoviana, Have Complementary Sets of Symbiotic Genes and Together Increase the Efficiency of Plant Nodulation.</title>
        <authorList>
            <person name="Safronova V."/>
            <person name="Belimov A."/>
            <person name="Sazanova A."/>
            <person name="Chirak E."/>
            <person name="Verkhozina A."/>
            <person name="Kuznetsova I."/>
            <person name="Andronov E."/>
            <person name="Puhalsky J."/>
            <person name="Tikhonovich I."/>
        </authorList>
    </citation>
    <scope>NUCLEOTIDE SEQUENCE [LARGE SCALE GENOMIC DNA]</scope>
    <source>
        <strain evidence="2 3">Opo-235</strain>
    </source>
</reference>
<dbReference type="InterPro" id="IPR010385">
    <property type="entry name" value="DUF982"/>
</dbReference>